<sequence length="195" mass="21175">MDTSKSKQGPDHLLVLVHGIMASPKDWTYGEAVLKRRLGDNFFIYASSSNIYTKTFDGIDIAGRRLTDEVLDVVKKMSSLRKISFLAHSLGGLFARYAIATLYSPETKVARQSSPQIVPISSGSAESRCTSGLCGVAELEPINFITLATPHLGVRGRNQVGIKSYGRLANIFIKERKGSYEGGTLTSLSMAISTL</sequence>
<dbReference type="Gene3D" id="3.40.50.1820">
    <property type="entry name" value="alpha/beta hydrolase"/>
    <property type="match status" value="1"/>
</dbReference>
<organism evidence="2 3">
    <name type="scientific">Digitaria exilis</name>
    <dbReference type="NCBI Taxonomy" id="1010633"/>
    <lineage>
        <taxon>Eukaryota</taxon>
        <taxon>Viridiplantae</taxon>
        <taxon>Streptophyta</taxon>
        <taxon>Embryophyta</taxon>
        <taxon>Tracheophyta</taxon>
        <taxon>Spermatophyta</taxon>
        <taxon>Magnoliopsida</taxon>
        <taxon>Liliopsida</taxon>
        <taxon>Poales</taxon>
        <taxon>Poaceae</taxon>
        <taxon>PACMAD clade</taxon>
        <taxon>Panicoideae</taxon>
        <taxon>Panicodae</taxon>
        <taxon>Paniceae</taxon>
        <taxon>Anthephorinae</taxon>
        <taxon>Digitaria</taxon>
    </lineage>
</organism>
<keyword evidence="3" id="KW-1185">Reference proteome</keyword>
<dbReference type="OrthoDB" id="273452at2759"/>
<dbReference type="AlphaFoldDB" id="A0A835FAN6"/>
<evidence type="ECO:0000313" key="3">
    <source>
        <dbReference type="Proteomes" id="UP000636709"/>
    </source>
</evidence>
<name>A0A835FAN6_9POAL</name>
<feature type="domain" description="DUF676" evidence="1">
    <location>
        <begin position="9"/>
        <end position="167"/>
    </location>
</feature>
<protein>
    <recommendedName>
        <fullName evidence="1">DUF676 domain-containing protein</fullName>
    </recommendedName>
</protein>
<dbReference type="Pfam" id="PF05057">
    <property type="entry name" value="DUF676"/>
    <property type="match status" value="1"/>
</dbReference>
<dbReference type="PANTHER" id="PTHR12482:SF11">
    <property type="entry name" value="LIPASE YOR059C ISOFORM X1"/>
    <property type="match status" value="1"/>
</dbReference>
<dbReference type="InterPro" id="IPR029058">
    <property type="entry name" value="AB_hydrolase_fold"/>
</dbReference>
<dbReference type="SUPFAM" id="SSF53474">
    <property type="entry name" value="alpha/beta-Hydrolases"/>
    <property type="match status" value="1"/>
</dbReference>
<evidence type="ECO:0000313" key="2">
    <source>
        <dbReference type="EMBL" id="KAF8732922.1"/>
    </source>
</evidence>
<proteinExistence type="predicted"/>
<dbReference type="PANTHER" id="PTHR12482">
    <property type="entry name" value="LIPASE ROG1-RELATED-RELATED"/>
    <property type="match status" value="1"/>
</dbReference>
<evidence type="ECO:0000259" key="1">
    <source>
        <dbReference type="Pfam" id="PF05057"/>
    </source>
</evidence>
<dbReference type="EMBL" id="JACEFO010001603">
    <property type="protein sequence ID" value="KAF8732922.1"/>
    <property type="molecule type" value="Genomic_DNA"/>
</dbReference>
<gene>
    <name evidence="2" type="ORF">HU200_015272</name>
</gene>
<dbReference type="InterPro" id="IPR007751">
    <property type="entry name" value="DUF676_lipase-like"/>
</dbReference>
<dbReference type="InterPro" id="IPR044294">
    <property type="entry name" value="Lipase-like"/>
</dbReference>
<dbReference type="Proteomes" id="UP000636709">
    <property type="component" value="Unassembled WGS sequence"/>
</dbReference>
<reference evidence="2" key="1">
    <citation type="submission" date="2020-07" db="EMBL/GenBank/DDBJ databases">
        <title>Genome sequence and genetic diversity analysis of an under-domesticated orphan crop, white fonio (Digitaria exilis).</title>
        <authorList>
            <person name="Bennetzen J.L."/>
            <person name="Chen S."/>
            <person name="Ma X."/>
            <person name="Wang X."/>
            <person name="Yssel A.E.J."/>
            <person name="Chaluvadi S.R."/>
            <person name="Johnson M."/>
            <person name="Gangashetty P."/>
            <person name="Hamidou F."/>
            <person name="Sanogo M.D."/>
            <person name="Zwaenepoel A."/>
            <person name="Wallace J."/>
            <person name="Van De Peer Y."/>
            <person name="Van Deynze A."/>
        </authorList>
    </citation>
    <scope>NUCLEOTIDE SEQUENCE</scope>
    <source>
        <tissue evidence="2">Leaves</tissue>
    </source>
</reference>
<accession>A0A835FAN6</accession>
<comment type="caution">
    <text evidence="2">The sequence shown here is derived from an EMBL/GenBank/DDBJ whole genome shotgun (WGS) entry which is preliminary data.</text>
</comment>